<accession>A0A565BZI5</accession>
<comment type="similarity">
    <text evidence="2">Belongs to the SLC29A/ENT transporter (TC 2.A.57) family.</text>
</comment>
<feature type="transmembrane region" description="Helical" evidence="7">
    <location>
        <begin position="241"/>
        <end position="266"/>
    </location>
</feature>
<keyword evidence="3" id="KW-0813">Transport</keyword>
<feature type="transmembrane region" description="Helical" evidence="7">
    <location>
        <begin position="117"/>
        <end position="136"/>
    </location>
</feature>
<dbReference type="PANTHER" id="PTHR10332">
    <property type="entry name" value="EQUILIBRATIVE NUCLEOSIDE TRANSPORTER"/>
    <property type="match status" value="1"/>
</dbReference>
<organism evidence="8 9">
    <name type="scientific">Arabis nemorensis</name>
    <dbReference type="NCBI Taxonomy" id="586526"/>
    <lineage>
        <taxon>Eukaryota</taxon>
        <taxon>Viridiplantae</taxon>
        <taxon>Streptophyta</taxon>
        <taxon>Embryophyta</taxon>
        <taxon>Tracheophyta</taxon>
        <taxon>Spermatophyta</taxon>
        <taxon>Magnoliopsida</taxon>
        <taxon>eudicotyledons</taxon>
        <taxon>Gunneridae</taxon>
        <taxon>Pentapetalae</taxon>
        <taxon>rosids</taxon>
        <taxon>malvids</taxon>
        <taxon>Brassicales</taxon>
        <taxon>Brassicaceae</taxon>
        <taxon>Arabideae</taxon>
        <taxon>Arabis</taxon>
    </lineage>
</organism>
<dbReference type="GO" id="GO:0005886">
    <property type="term" value="C:plasma membrane"/>
    <property type="evidence" value="ECO:0007669"/>
    <property type="project" value="TreeGrafter"/>
</dbReference>
<evidence type="ECO:0000256" key="3">
    <source>
        <dbReference type="ARBA" id="ARBA00022448"/>
    </source>
</evidence>
<dbReference type="Proteomes" id="UP000489600">
    <property type="component" value="Unassembled WGS sequence"/>
</dbReference>
<evidence type="ECO:0000256" key="2">
    <source>
        <dbReference type="ARBA" id="ARBA00007965"/>
    </source>
</evidence>
<dbReference type="GO" id="GO:0005337">
    <property type="term" value="F:nucleoside transmembrane transporter activity"/>
    <property type="evidence" value="ECO:0007669"/>
    <property type="project" value="InterPro"/>
</dbReference>
<name>A0A565BZI5_9BRAS</name>
<evidence type="ECO:0000256" key="1">
    <source>
        <dbReference type="ARBA" id="ARBA00004141"/>
    </source>
</evidence>
<comment type="caution">
    <text evidence="8">The sequence shown here is derived from an EMBL/GenBank/DDBJ whole genome shotgun (WGS) entry which is preliminary data.</text>
</comment>
<comment type="subcellular location">
    <subcellularLocation>
        <location evidence="1">Membrane</location>
        <topology evidence="1">Multi-pass membrane protein</topology>
    </subcellularLocation>
</comment>
<evidence type="ECO:0000256" key="5">
    <source>
        <dbReference type="ARBA" id="ARBA00022989"/>
    </source>
</evidence>
<keyword evidence="9" id="KW-1185">Reference proteome</keyword>
<evidence type="ECO:0000313" key="9">
    <source>
        <dbReference type="Proteomes" id="UP000489600"/>
    </source>
</evidence>
<keyword evidence="6 7" id="KW-0472">Membrane</keyword>
<feature type="transmembrane region" description="Helical" evidence="7">
    <location>
        <begin position="205"/>
        <end position="229"/>
    </location>
</feature>
<proteinExistence type="inferred from homology"/>
<keyword evidence="5 7" id="KW-1133">Transmembrane helix</keyword>
<feature type="transmembrane region" description="Helical" evidence="7">
    <location>
        <begin position="180"/>
        <end position="199"/>
    </location>
</feature>
<dbReference type="EMBL" id="CABITT030000006">
    <property type="protein sequence ID" value="VVB06751.1"/>
    <property type="molecule type" value="Genomic_DNA"/>
</dbReference>
<feature type="transmembrane region" description="Helical" evidence="7">
    <location>
        <begin position="24"/>
        <end position="44"/>
    </location>
</feature>
<dbReference type="OrthoDB" id="1856718at2759"/>
<dbReference type="PANTHER" id="PTHR10332:SF71">
    <property type="entry name" value="EQUILIBRATIVE NUCLEOSIDE TRANSPORTER"/>
    <property type="match status" value="1"/>
</dbReference>
<reference evidence="8" key="1">
    <citation type="submission" date="2019-07" db="EMBL/GenBank/DDBJ databases">
        <authorList>
            <person name="Dittberner H."/>
        </authorList>
    </citation>
    <scope>NUCLEOTIDE SEQUENCE [LARGE SCALE GENOMIC DNA]</scope>
</reference>
<dbReference type="InterPro" id="IPR002259">
    <property type="entry name" value="Eqnu_transpt"/>
</dbReference>
<evidence type="ECO:0000313" key="8">
    <source>
        <dbReference type="EMBL" id="VVB06751.1"/>
    </source>
</evidence>
<keyword evidence="4 7" id="KW-0812">Transmembrane</keyword>
<evidence type="ECO:0000256" key="6">
    <source>
        <dbReference type="ARBA" id="ARBA00023136"/>
    </source>
</evidence>
<sequence length="272" mass="30883">MFWDRECSCRRCHGWRTIFHVPRVYSGMAGAITSALRLLTKAIFDKSPNGLRKGAFLFLAFSISIEFVCMVLYIHIFPKLQIVKYYYVKAKSNHLEAEETRIVRLSNKELLYQNMDLAINLFLIHVLTLSIFPGFLYENTGEHELGSWYSLVLVASYNGWDALSRYIPLIKYLKIESKKWITACVLMRFLFVPAFYFTAKNADQGWMIILTSILGLTNGYLTVCILAVKPKSNYNVLETDALGNLLVAFMFGGIFAGVGVHCLHGASSSVLK</sequence>
<dbReference type="Pfam" id="PF01733">
    <property type="entry name" value="Nucleoside_tran"/>
    <property type="match status" value="1"/>
</dbReference>
<evidence type="ECO:0000256" key="7">
    <source>
        <dbReference type="SAM" id="Phobius"/>
    </source>
</evidence>
<protein>
    <submittedName>
        <fullName evidence="8">Uncharacterized protein</fullName>
    </submittedName>
</protein>
<feature type="transmembrane region" description="Helical" evidence="7">
    <location>
        <begin position="148"/>
        <end position="168"/>
    </location>
</feature>
<evidence type="ECO:0000256" key="4">
    <source>
        <dbReference type="ARBA" id="ARBA00022692"/>
    </source>
</evidence>
<feature type="transmembrane region" description="Helical" evidence="7">
    <location>
        <begin position="56"/>
        <end position="76"/>
    </location>
</feature>
<gene>
    <name evidence="8" type="ORF">ANE_LOCUS17195</name>
</gene>
<dbReference type="AlphaFoldDB" id="A0A565BZI5"/>